<sequence length="75" mass="8033">MSNIRKVAELAGVSVATVSRTLKSPDIVSPATRDKVLQAVETAGYRPNRIAVQFRSLGLSSVIPHLDDDSGQGRE</sequence>
<dbReference type="InterPro" id="IPR000843">
    <property type="entry name" value="HTH_LacI"/>
</dbReference>
<dbReference type="PROSITE" id="PS50932">
    <property type="entry name" value="HTH_LACI_2"/>
    <property type="match status" value="1"/>
</dbReference>
<evidence type="ECO:0000256" key="1">
    <source>
        <dbReference type="ARBA" id="ARBA00023015"/>
    </source>
</evidence>
<dbReference type="PANTHER" id="PTHR30146:SF109">
    <property type="entry name" value="HTH-TYPE TRANSCRIPTIONAL REGULATOR GALS"/>
    <property type="match status" value="1"/>
</dbReference>
<keyword evidence="1" id="KW-0805">Transcription regulation</keyword>
<dbReference type="RefSeq" id="WP_246392938.1">
    <property type="nucleotide sequence ID" value="NZ_JACHXM010000013.1"/>
</dbReference>
<evidence type="ECO:0000313" key="5">
    <source>
        <dbReference type="EMBL" id="MBB3141779.1"/>
    </source>
</evidence>
<keyword evidence="3" id="KW-0804">Transcription</keyword>
<evidence type="ECO:0000256" key="2">
    <source>
        <dbReference type="ARBA" id="ARBA00023125"/>
    </source>
</evidence>
<accession>A0A7W5BZ30</accession>
<feature type="domain" description="HTH lacI-type" evidence="4">
    <location>
        <begin position="2"/>
        <end position="56"/>
    </location>
</feature>
<dbReference type="AlphaFoldDB" id="A0A7W5BZ30"/>
<comment type="caution">
    <text evidence="5">The sequence shown here is derived from an EMBL/GenBank/DDBJ whole genome shotgun (WGS) entry which is preliminary data.</text>
</comment>
<dbReference type="CDD" id="cd01392">
    <property type="entry name" value="HTH_LacI"/>
    <property type="match status" value="1"/>
</dbReference>
<dbReference type="Pfam" id="PF00356">
    <property type="entry name" value="LacI"/>
    <property type="match status" value="1"/>
</dbReference>
<evidence type="ECO:0000313" key="6">
    <source>
        <dbReference type="Proteomes" id="UP000525987"/>
    </source>
</evidence>
<dbReference type="SUPFAM" id="SSF47413">
    <property type="entry name" value="lambda repressor-like DNA-binding domains"/>
    <property type="match status" value="1"/>
</dbReference>
<keyword evidence="6" id="KW-1185">Reference proteome</keyword>
<dbReference type="EMBL" id="JACHXM010000013">
    <property type="protein sequence ID" value="MBB3141779.1"/>
    <property type="molecule type" value="Genomic_DNA"/>
</dbReference>
<dbReference type="Proteomes" id="UP000525987">
    <property type="component" value="Unassembled WGS sequence"/>
</dbReference>
<gene>
    <name evidence="5" type="ORF">FHR96_002660</name>
</gene>
<protein>
    <submittedName>
        <fullName evidence="5">DNA-binding LacI/PurR family transcriptional regulator</fullName>
    </submittedName>
</protein>
<dbReference type="GO" id="GO:0003700">
    <property type="term" value="F:DNA-binding transcription factor activity"/>
    <property type="evidence" value="ECO:0007669"/>
    <property type="project" value="TreeGrafter"/>
</dbReference>
<dbReference type="GO" id="GO:0000976">
    <property type="term" value="F:transcription cis-regulatory region binding"/>
    <property type="evidence" value="ECO:0007669"/>
    <property type="project" value="TreeGrafter"/>
</dbReference>
<dbReference type="PANTHER" id="PTHR30146">
    <property type="entry name" value="LACI-RELATED TRANSCRIPTIONAL REPRESSOR"/>
    <property type="match status" value="1"/>
</dbReference>
<name>A0A7W5BZ30_9GAMM</name>
<dbReference type="SMART" id="SM00354">
    <property type="entry name" value="HTH_LACI"/>
    <property type="match status" value="1"/>
</dbReference>
<organism evidence="5 6">
    <name type="scientific">Halomonas organivorans</name>
    <dbReference type="NCBI Taxonomy" id="257772"/>
    <lineage>
        <taxon>Bacteria</taxon>
        <taxon>Pseudomonadati</taxon>
        <taxon>Pseudomonadota</taxon>
        <taxon>Gammaproteobacteria</taxon>
        <taxon>Oceanospirillales</taxon>
        <taxon>Halomonadaceae</taxon>
        <taxon>Halomonas</taxon>
    </lineage>
</organism>
<dbReference type="Gene3D" id="1.10.260.40">
    <property type="entry name" value="lambda repressor-like DNA-binding domains"/>
    <property type="match status" value="1"/>
</dbReference>
<dbReference type="InterPro" id="IPR010982">
    <property type="entry name" value="Lambda_DNA-bd_dom_sf"/>
</dbReference>
<evidence type="ECO:0000259" key="4">
    <source>
        <dbReference type="PROSITE" id="PS50932"/>
    </source>
</evidence>
<evidence type="ECO:0000256" key="3">
    <source>
        <dbReference type="ARBA" id="ARBA00023163"/>
    </source>
</evidence>
<keyword evidence="2 5" id="KW-0238">DNA-binding</keyword>
<reference evidence="5 6" key="1">
    <citation type="submission" date="2020-08" db="EMBL/GenBank/DDBJ databases">
        <title>Genomic Encyclopedia of Type Strains, Phase III (KMG-III): the genomes of soil and plant-associated and newly described type strains.</title>
        <authorList>
            <person name="Whitman W."/>
        </authorList>
    </citation>
    <scope>NUCLEOTIDE SEQUENCE [LARGE SCALE GENOMIC DNA]</scope>
    <source>
        <strain evidence="5 6">CECT 5995</strain>
    </source>
</reference>
<proteinExistence type="predicted"/>